<dbReference type="SUPFAM" id="SSF69593">
    <property type="entry name" value="Glycerol-3-phosphate (1)-acyltransferase"/>
    <property type="match status" value="1"/>
</dbReference>
<evidence type="ECO:0000256" key="2">
    <source>
        <dbReference type="ARBA" id="ARBA00023315"/>
    </source>
</evidence>
<keyword evidence="1" id="KW-0808">Transferase</keyword>
<organism evidence="4 5">
    <name type="scientific">Microbacterium oleivorans</name>
    <dbReference type="NCBI Taxonomy" id="273677"/>
    <lineage>
        <taxon>Bacteria</taxon>
        <taxon>Bacillati</taxon>
        <taxon>Actinomycetota</taxon>
        <taxon>Actinomycetes</taxon>
        <taxon>Micrococcales</taxon>
        <taxon>Microbacteriaceae</taxon>
        <taxon>Microbacterium</taxon>
    </lineage>
</organism>
<protein>
    <submittedName>
        <fullName evidence="4">Tetratricopeptide repeat protein</fullName>
    </submittedName>
</protein>
<dbReference type="GO" id="GO:0005886">
    <property type="term" value="C:plasma membrane"/>
    <property type="evidence" value="ECO:0007669"/>
    <property type="project" value="TreeGrafter"/>
</dbReference>
<dbReference type="GO" id="GO:0003841">
    <property type="term" value="F:1-acylglycerol-3-phosphate O-acyltransferase activity"/>
    <property type="evidence" value="ECO:0007669"/>
    <property type="project" value="TreeGrafter"/>
</dbReference>
<sequence length="409" mass="44687">MRGEVTVRRLTGAIVRRRLRRHLVTIDGLQQLPTSGPFVLVPNHRSYFDHFVMELLVDAAVGRPVWFLTKKESFDAYVSRLWTRAWYGIPVDRDRPSPETLRAVQRVFAAGEVLCVYPEGTRNATDEMLHFQAGAFRFALSAGTPVIPVAMVGTETVLPKGSRRFRDDGRVHLVIGEPILPDLTAGKQRAAGELALSTRAAIVAQLEAAAKNARDAESPGLVVGAAHAVDELITAALSANGRLSASDRRRLGFVVSLLQRMERRPIHLETQRIRLRGLAISNLPPALRVLPALRMRARLDRVLARDSEHAVANYLLGRWSLAMPSALGGGRVRAEAAFIVSARNAEPGDTRALAGLAELCLAAGRIDEARAHLELIARAPVRSGSRGEARVDRARRQLEALEPTAEVGA</sequence>
<reference evidence="4 5" key="1">
    <citation type="submission" date="2019-03" db="EMBL/GenBank/DDBJ databases">
        <title>Genome Sequencing and Assembly of Various Microbes Isolated from Partially Reclaimed Soil and Acid Mine Drainage (AMD) Site.</title>
        <authorList>
            <person name="Steinbock B."/>
            <person name="Bechtold R."/>
            <person name="Sevigny J.L."/>
            <person name="Thomas D."/>
            <person name="Cuthill L.R."/>
            <person name="Aveiro Johannsen E.J."/>
            <person name="Thomas K."/>
            <person name="Ghosh A."/>
        </authorList>
    </citation>
    <scope>NUCLEOTIDE SEQUENCE [LARGE SCALE GENOMIC DNA]</scope>
    <source>
        <strain evidence="4 5">F-B2</strain>
    </source>
</reference>
<comment type="caution">
    <text evidence="4">The sequence shown here is derived from an EMBL/GenBank/DDBJ whole genome shotgun (WGS) entry which is preliminary data.</text>
</comment>
<dbReference type="SMART" id="SM00563">
    <property type="entry name" value="PlsC"/>
    <property type="match status" value="1"/>
</dbReference>
<dbReference type="PANTHER" id="PTHR10434">
    <property type="entry name" value="1-ACYL-SN-GLYCEROL-3-PHOSPHATE ACYLTRANSFERASE"/>
    <property type="match status" value="1"/>
</dbReference>
<dbReference type="EMBL" id="SMZX01000002">
    <property type="protein sequence ID" value="TDL44038.1"/>
    <property type="molecule type" value="Genomic_DNA"/>
</dbReference>
<evidence type="ECO:0000313" key="5">
    <source>
        <dbReference type="Proteomes" id="UP000295633"/>
    </source>
</evidence>
<keyword evidence="2" id="KW-0012">Acyltransferase</keyword>
<dbReference type="Pfam" id="PF14559">
    <property type="entry name" value="TPR_19"/>
    <property type="match status" value="1"/>
</dbReference>
<dbReference type="Pfam" id="PF01553">
    <property type="entry name" value="Acyltransferase"/>
    <property type="match status" value="1"/>
</dbReference>
<dbReference type="GO" id="GO:0006654">
    <property type="term" value="P:phosphatidic acid biosynthetic process"/>
    <property type="evidence" value="ECO:0007669"/>
    <property type="project" value="TreeGrafter"/>
</dbReference>
<dbReference type="PANTHER" id="PTHR10434:SF11">
    <property type="entry name" value="1-ACYL-SN-GLYCEROL-3-PHOSPHATE ACYLTRANSFERASE"/>
    <property type="match status" value="1"/>
</dbReference>
<feature type="domain" description="Phospholipid/glycerol acyltransferase" evidence="3">
    <location>
        <begin position="38"/>
        <end position="154"/>
    </location>
</feature>
<dbReference type="AlphaFoldDB" id="A0A4R5YI08"/>
<gene>
    <name evidence="4" type="ORF">E2R54_12795</name>
</gene>
<evidence type="ECO:0000313" key="4">
    <source>
        <dbReference type="EMBL" id="TDL44038.1"/>
    </source>
</evidence>
<name>A0A4R5YI08_9MICO</name>
<dbReference type="Proteomes" id="UP000295633">
    <property type="component" value="Unassembled WGS sequence"/>
</dbReference>
<evidence type="ECO:0000259" key="3">
    <source>
        <dbReference type="SMART" id="SM00563"/>
    </source>
</evidence>
<proteinExistence type="predicted"/>
<dbReference type="RefSeq" id="WP_133400004.1">
    <property type="nucleotide sequence ID" value="NZ_SMZX01000002.1"/>
</dbReference>
<dbReference type="InterPro" id="IPR002123">
    <property type="entry name" value="Plipid/glycerol_acylTrfase"/>
</dbReference>
<dbReference type="CDD" id="cd07989">
    <property type="entry name" value="LPLAT_AGPAT-like"/>
    <property type="match status" value="1"/>
</dbReference>
<evidence type="ECO:0000256" key="1">
    <source>
        <dbReference type="ARBA" id="ARBA00022679"/>
    </source>
</evidence>
<accession>A0A4R5YI08</accession>